<dbReference type="Proteomes" id="UP001186944">
    <property type="component" value="Unassembled WGS sequence"/>
</dbReference>
<keyword evidence="3 5" id="KW-1133">Transmembrane helix</keyword>
<evidence type="ECO:0000256" key="2">
    <source>
        <dbReference type="ARBA" id="ARBA00022692"/>
    </source>
</evidence>
<dbReference type="InterPro" id="IPR018499">
    <property type="entry name" value="Tetraspanin/Peripherin"/>
</dbReference>
<sequence length="363" mass="40459">MTGCCGTMAKCLLILFNLIFWLSGAAIMGVGVWFLVDKNIKSYFDVIDIDTQDEYFKYTAYLLIAFGAFVFFVGFCGCCGAIRDSKCLLGFYVFFLVLIIGGEIAGGVLMILYKSRIEGDLTKILQDTIKQKYATNTNVQNAWNFVQVELSCCGATGASDYANVSSTSTLGFPLTCCELTDKDAALNDPLAATPRNRTECGNQKSPFYHNKGCKDQLLDLASRYSIILIVIAMVIGGLEERVHSILTEDLEMRKLSAHWVPLRLLAVNQKHTRRTLSHANLNVFEGDPVNFLQRNMGLSFYPRGQTTVEKVEAAWLTAAKEGKDCCFSWEGYGLGFLGCRRYSADRLSPKKDKQLMAHTMLHF</sequence>
<dbReference type="GO" id="GO:0005886">
    <property type="term" value="C:plasma membrane"/>
    <property type="evidence" value="ECO:0007669"/>
    <property type="project" value="TreeGrafter"/>
</dbReference>
<evidence type="ECO:0008006" key="8">
    <source>
        <dbReference type="Google" id="ProtNLM"/>
    </source>
</evidence>
<keyword evidence="7" id="KW-1185">Reference proteome</keyword>
<evidence type="ECO:0000313" key="7">
    <source>
        <dbReference type="Proteomes" id="UP001186944"/>
    </source>
</evidence>
<evidence type="ECO:0000313" key="6">
    <source>
        <dbReference type="EMBL" id="KAK3103070.1"/>
    </source>
</evidence>
<keyword evidence="2 5" id="KW-0812">Transmembrane</keyword>
<dbReference type="Pfam" id="PF00335">
    <property type="entry name" value="Tetraspanin"/>
    <property type="match status" value="1"/>
</dbReference>
<dbReference type="EMBL" id="VSWD01000005">
    <property type="protein sequence ID" value="KAK3103070.1"/>
    <property type="molecule type" value="Genomic_DNA"/>
</dbReference>
<protein>
    <recommendedName>
        <fullName evidence="8">Tetraspanin</fullName>
    </recommendedName>
</protein>
<dbReference type="SUPFAM" id="SSF48652">
    <property type="entry name" value="Tetraspanin"/>
    <property type="match status" value="1"/>
</dbReference>
<evidence type="ECO:0000256" key="3">
    <source>
        <dbReference type="ARBA" id="ARBA00022989"/>
    </source>
</evidence>
<accession>A0AA88YNF3</accession>
<dbReference type="PANTHER" id="PTHR19282:SF551">
    <property type="entry name" value="RE08073P-RELATED"/>
    <property type="match status" value="1"/>
</dbReference>
<dbReference type="AlphaFoldDB" id="A0AA88YNF3"/>
<evidence type="ECO:0000256" key="5">
    <source>
        <dbReference type="SAM" id="Phobius"/>
    </source>
</evidence>
<dbReference type="PANTHER" id="PTHR19282">
    <property type="entry name" value="TETRASPANIN"/>
    <property type="match status" value="1"/>
</dbReference>
<feature type="transmembrane region" description="Helical" evidence="5">
    <location>
        <begin position="89"/>
        <end position="113"/>
    </location>
</feature>
<gene>
    <name evidence="6" type="ORF">FSP39_016227</name>
</gene>
<dbReference type="CDD" id="cd03156">
    <property type="entry name" value="uroplakin_I_like_LEL"/>
    <property type="match status" value="1"/>
</dbReference>
<comment type="caution">
    <text evidence="6">The sequence shown here is derived from an EMBL/GenBank/DDBJ whole genome shotgun (WGS) entry which is preliminary data.</text>
</comment>
<organism evidence="6 7">
    <name type="scientific">Pinctada imbricata</name>
    <name type="common">Atlantic pearl-oyster</name>
    <name type="synonym">Pinctada martensii</name>
    <dbReference type="NCBI Taxonomy" id="66713"/>
    <lineage>
        <taxon>Eukaryota</taxon>
        <taxon>Metazoa</taxon>
        <taxon>Spiralia</taxon>
        <taxon>Lophotrochozoa</taxon>
        <taxon>Mollusca</taxon>
        <taxon>Bivalvia</taxon>
        <taxon>Autobranchia</taxon>
        <taxon>Pteriomorphia</taxon>
        <taxon>Pterioida</taxon>
        <taxon>Pterioidea</taxon>
        <taxon>Pteriidae</taxon>
        <taxon>Pinctada</taxon>
    </lineage>
</organism>
<reference evidence="6" key="1">
    <citation type="submission" date="2019-08" db="EMBL/GenBank/DDBJ databases">
        <title>The improved chromosome-level genome for the pearl oyster Pinctada fucata martensii using PacBio sequencing and Hi-C.</title>
        <authorList>
            <person name="Zheng Z."/>
        </authorList>
    </citation>
    <scope>NUCLEOTIDE SEQUENCE</scope>
    <source>
        <strain evidence="6">ZZ-2019</strain>
        <tissue evidence="6">Adductor muscle</tissue>
    </source>
</reference>
<name>A0AA88YNF3_PINIB</name>
<dbReference type="PRINTS" id="PR00259">
    <property type="entry name" value="TMFOUR"/>
</dbReference>
<evidence type="ECO:0000256" key="4">
    <source>
        <dbReference type="ARBA" id="ARBA00023136"/>
    </source>
</evidence>
<feature type="transmembrane region" description="Helical" evidence="5">
    <location>
        <begin position="12"/>
        <end position="36"/>
    </location>
</feature>
<keyword evidence="4 5" id="KW-0472">Membrane</keyword>
<proteinExistence type="predicted"/>
<comment type="subcellular location">
    <subcellularLocation>
        <location evidence="1">Membrane</location>
        <topology evidence="1">Multi-pass membrane protein</topology>
    </subcellularLocation>
</comment>
<feature type="transmembrane region" description="Helical" evidence="5">
    <location>
        <begin position="60"/>
        <end position="82"/>
    </location>
</feature>
<dbReference type="Gene3D" id="1.10.1450.10">
    <property type="entry name" value="Tetraspanin"/>
    <property type="match status" value="1"/>
</dbReference>
<evidence type="ECO:0000256" key="1">
    <source>
        <dbReference type="ARBA" id="ARBA00004141"/>
    </source>
</evidence>
<dbReference type="InterPro" id="IPR008952">
    <property type="entry name" value="Tetraspanin_EC2_sf"/>
</dbReference>